<keyword evidence="3" id="KW-1185">Reference proteome</keyword>
<feature type="region of interest" description="Disordered" evidence="1">
    <location>
        <begin position="57"/>
        <end position="76"/>
    </location>
</feature>
<feature type="compositionally biased region" description="Polar residues" evidence="1">
    <location>
        <begin position="57"/>
        <end position="73"/>
    </location>
</feature>
<sequence length="250" mass="28562">MKTPVWKEKTRMTMKTIIANHRRKTCYLAITLCEKFFIQNLEVLPRTPKTEYTLVRSKSAQAEANSSQPSNRRNNTREGIFEGIYDDGYSATIGARSYARIRNIERLMPGQIKIYRKNKNDIGDNDLKRSRERRIMRVFNAGRKQQVRRRGRRGGSEGDSRSEPSSVSCSSRRSQSQHSFKSGYFVSERGSLDQSSQRNNSNSSREAQLGLSRVIDERNRIPAQESSPTAHLPSEKTTARESVVVVKELG</sequence>
<feature type="compositionally biased region" description="Low complexity" evidence="1">
    <location>
        <begin position="194"/>
        <end position="205"/>
    </location>
</feature>
<proteinExistence type="predicted"/>
<dbReference type="AlphaFoldDB" id="A0A8E2F4B5"/>
<feature type="region of interest" description="Disordered" evidence="1">
    <location>
        <begin position="136"/>
        <end position="250"/>
    </location>
</feature>
<gene>
    <name evidence="2" type="ORF">AOQ84DRAFT_362886</name>
</gene>
<name>A0A8E2F4B5_9PEZI</name>
<evidence type="ECO:0000256" key="1">
    <source>
        <dbReference type="SAM" id="MobiDB-lite"/>
    </source>
</evidence>
<feature type="compositionally biased region" description="Low complexity" evidence="1">
    <location>
        <begin position="163"/>
        <end position="182"/>
    </location>
</feature>
<accession>A0A8E2F4B5</accession>
<dbReference type="EMBL" id="KV749345">
    <property type="protein sequence ID" value="OCL09881.1"/>
    <property type="molecule type" value="Genomic_DNA"/>
</dbReference>
<dbReference type="Proteomes" id="UP000250140">
    <property type="component" value="Unassembled WGS sequence"/>
</dbReference>
<reference evidence="2 3" key="1">
    <citation type="journal article" date="2016" name="Nat. Commun.">
        <title>Ectomycorrhizal ecology is imprinted in the genome of the dominant symbiotic fungus Cenococcum geophilum.</title>
        <authorList>
            <consortium name="DOE Joint Genome Institute"/>
            <person name="Peter M."/>
            <person name="Kohler A."/>
            <person name="Ohm R.A."/>
            <person name="Kuo A."/>
            <person name="Krutzmann J."/>
            <person name="Morin E."/>
            <person name="Arend M."/>
            <person name="Barry K.W."/>
            <person name="Binder M."/>
            <person name="Choi C."/>
            <person name="Clum A."/>
            <person name="Copeland A."/>
            <person name="Grisel N."/>
            <person name="Haridas S."/>
            <person name="Kipfer T."/>
            <person name="LaButti K."/>
            <person name="Lindquist E."/>
            <person name="Lipzen A."/>
            <person name="Maire R."/>
            <person name="Meier B."/>
            <person name="Mihaltcheva S."/>
            <person name="Molinier V."/>
            <person name="Murat C."/>
            <person name="Poggeler S."/>
            <person name="Quandt C.A."/>
            <person name="Sperisen C."/>
            <person name="Tritt A."/>
            <person name="Tisserant E."/>
            <person name="Crous P.W."/>
            <person name="Henrissat B."/>
            <person name="Nehls U."/>
            <person name="Egli S."/>
            <person name="Spatafora J.W."/>
            <person name="Grigoriev I.V."/>
            <person name="Martin F.M."/>
        </authorList>
    </citation>
    <scope>NUCLEOTIDE SEQUENCE [LARGE SCALE GENOMIC DNA]</scope>
    <source>
        <strain evidence="2 3">CBS 207.34</strain>
    </source>
</reference>
<organism evidence="2 3">
    <name type="scientific">Glonium stellatum</name>
    <dbReference type="NCBI Taxonomy" id="574774"/>
    <lineage>
        <taxon>Eukaryota</taxon>
        <taxon>Fungi</taxon>
        <taxon>Dikarya</taxon>
        <taxon>Ascomycota</taxon>
        <taxon>Pezizomycotina</taxon>
        <taxon>Dothideomycetes</taxon>
        <taxon>Pleosporomycetidae</taxon>
        <taxon>Gloniales</taxon>
        <taxon>Gloniaceae</taxon>
        <taxon>Glonium</taxon>
    </lineage>
</organism>
<evidence type="ECO:0000313" key="3">
    <source>
        <dbReference type="Proteomes" id="UP000250140"/>
    </source>
</evidence>
<protein>
    <submittedName>
        <fullName evidence="2">Uncharacterized protein</fullName>
    </submittedName>
</protein>
<evidence type="ECO:0000313" key="2">
    <source>
        <dbReference type="EMBL" id="OCL09881.1"/>
    </source>
</evidence>